<evidence type="ECO:0000313" key="6">
    <source>
        <dbReference type="Proteomes" id="UP000821853"/>
    </source>
</evidence>
<dbReference type="PANTHER" id="PTHR45080:SF8">
    <property type="entry name" value="IG-LIKE DOMAIN-CONTAINING PROTEIN"/>
    <property type="match status" value="1"/>
</dbReference>
<evidence type="ECO:0000259" key="4">
    <source>
        <dbReference type="PROSITE" id="PS50835"/>
    </source>
</evidence>
<feature type="domain" description="Ig-like" evidence="4">
    <location>
        <begin position="357"/>
        <end position="443"/>
    </location>
</feature>
<feature type="domain" description="Ig-like" evidence="4">
    <location>
        <begin position="911"/>
        <end position="1003"/>
    </location>
</feature>
<dbReference type="Pfam" id="PF13927">
    <property type="entry name" value="Ig_3"/>
    <property type="match status" value="5"/>
</dbReference>
<feature type="domain" description="Ig-like" evidence="4">
    <location>
        <begin position="166"/>
        <end position="259"/>
    </location>
</feature>
<dbReference type="EMBL" id="JABSTR010000002">
    <property type="protein sequence ID" value="KAH9364291.1"/>
    <property type="molecule type" value="Genomic_DNA"/>
</dbReference>
<keyword evidence="3" id="KW-0393">Immunoglobulin domain</keyword>
<keyword evidence="6" id="KW-1185">Reference proteome</keyword>
<dbReference type="FunFam" id="2.60.40.10:FF:000333">
    <property type="entry name" value="Down syndrome cell adhesion molecule"/>
    <property type="match status" value="9"/>
</dbReference>
<gene>
    <name evidence="5" type="ORF">HPB48_008471</name>
</gene>
<dbReference type="PANTHER" id="PTHR45080">
    <property type="entry name" value="CONTACTIN 5"/>
    <property type="match status" value="1"/>
</dbReference>
<dbReference type="Proteomes" id="UP000821853">
    <property type="component" value="Chromosome 10"/>
</dbReference>
<evidence type="ECO:0000313" key="5">
    <source>
        <dbReference type="EMBL" id="KAH9364291.1"/>
    </source>
</evidence>
<feature type="domain" description="Ig-like" evidence="4">
    <location>
        <begin position="71"/>
        <end position="163"/>
    </location>
</feature>
<dbReference type="Gene3D" id="2.60.40.10">
    <property type="entry name" value="Immunoglobulins"/>
    <property type="match status" value="9"/>
</dbReference>
<dbReference type="OMA" id="SWLFNDY"/>
<dbReference type="SMART" id="SM00408">
    <property type="entry name" value="IGc2"/>
    <property type="match status" value="9"/>
</dbReference>
<dbReference type="PROSITE" id="PS50835">
    <property type="entry name" value="IG_LIKE"/>
    <property type="match status" value="9"/>
</dbReference>
<dbReference type="InterPro" id="IPR013783">
    <property type="entry name" value="Ig-like_fold"/>
</dbReference>
<dbReference type="InterPro" id="IPR003599">
    <property type="entry name" value="Ig_sub"/>
</dbReference>
<dbReference type="SUPFAM" id="SSF48726">
    <property type="entry name" value="Immunoglobulin"/>
    <property type="match status" value="9"/>
</dbReference>
<dbReference type="GO" id="GO:0007156">
    <property type="term" value="P:homophilic cell adhesion via plasma membrane adhesion molecules"/>
    <property type="evidence" value="ECO:0007669"/>
    <property type="project" value="TreeGrafter"/>
</dbReference>
<evidence type="ECO:0000256" key="1">
    <source>
        <dbReference type="ARBA" id="ARBA00022729"/>
    </source>
</evidence>
<feature type="domain" description="Ig-like" evidence="4">
    <location>
        <begin position="594"/>
        <end position="686"/>
    </location>
</feature>
<organism evidence="5 6">
    <name type="scientific">Haemaphysalis longicornis</name>
    <name type="common">Bush tick</name>
    <dbReference type="NCBI Taxonomy" id="44386"/>
    <lineage>
        <taxon>Eukaryota</taxon>
        <taxon>Metazoa</taxon>
        <taxon>Ecdysozoa</taxon>
        <taxon>Arthropoda</taxon>
        <taxon>Chelicerata</taxon>
        <taxon>Arachnida</taxon>
        <taxon>Acari</taxon>
        <taxon>Parasitiformes</taxon>
        <taxon>Ixodida</taxon>
        <taxon>Ixodoidea</taxon>
        <taxon>Ixodidae</taxon>
        <taxon>Haemaphysalinae</taxon>
        <taxon>Haemaphysalis</taxon>
    </lineage>
</organism>
<dbReference type="GO" id="GO:0050808">
    <property type="term" value="P:synapse organization"/>
    <property type="evidence" value="ECO:0007669"/>
    <property type="project" value="TreeGrafter"/>
</dbReference>
<sequence length="1015" mass="109708">MLNSSSSVPCGARCDEPQGLWQSSKSQWLDRLRVYDVYHHGDANGTRFALLCALVANAVAHGTPGFRGDPPRVQPFSFPVIKQTSKKVTVHCAVFEGSEPLEFVWLKDGVKIGASRRLQVKQISEIASTLTIPEVGAEDIANYTCAVSNAAGSDSVTSQLVVTYPPRLQPFAFPKDHLPGQTLAVTCIASQGAQPLHFAWLKDGRPFAANGRKAISKMVTESVSVLTVTDVGPADIGNYTCRATNAAGSDSFTAPLVVSATPVIMPFSFAKDVTLGEKTLLTCAVTRGTEPFHFRWTQDGEPVANTVNKYATSVTENIATMTIEKVAAEDVGNYTCTVTNEVGRDAVTAALVVREPPQIQPFAFPKNPPLNSNMVISCNAHIGTEPINFVWFKDGQELPSASKVNAKIISETVSILTVPRVSPEDVGNYTCKATNRFGEVSFTAPLLPTEPPQIQPFVFPKNSRLNSKITISCSAHIGTEPLSFAWFKNGRELRPENKASAKMASETVSMLTIPNVSPDDVGNYTCQASNQFGTDSYTATLLLTATLPSFHRTHRTQCIVKTTKRSDLLCIECGGVTGRNQFLSSSLYNIPDLPKIQPFSFPRNHPIGKDVTVSCFATEGQPPFAFTWLKDEREVASGSKFTVKYPVEKMSMLIIHEVSAVDIGNYTCQVSNDAGSDRFTASLTVTEPPKIQPFSFANDEQLGKEVTVSCVAVRGHQPLRFKWLKNGIATEGDHNIGVEEIAGKISTLTIRTLSAADFGNYTCRVSNAAGADEFTAALVVNEPPKIQPFFFANDEKLGKEVTVSCFAVRGHQPFRFKWLKNGIAADGDPNVGVEEIAGKISALTIRKLSAADFGNYTCRVSNAAGADEFTTALVVNGTCSTWPSSKGETSFAIKNAVAQLISGLHFPVEAPKIQPFSFPTSRAMPKKVVVHCVVVEGSEPLQFSWMRDGARIETNARVQVTQVSEAISKLTISRAGAEDIGNYTCVVKNAAGSDRVTSELLVNGTVGFPWFICSE</sequence>
<dbReference type="InterPro" id="IPR036179">
    <property type="entry name" value="Ig-like_dom_sf"/>
</dbReference>
<name>A0A9J6FN44_HAELO</name>
<dbReference type="GO" id="GO:0005886">
    <property type="term" value="C:plasma membrane"/>
    <property type="evidence" value="ECO:0007669"/>
    <property type="project" value="TreeGrafter"/>
</dbReference>
<dbReference type="InterPro" id="IPR050958">
    <property type="entry name" value="Cell_Adh-Cytoskel_Orgn"/>
</dbReference>
<proteinExistence type="predicted"/>
<evidence type="ECO:0000256" key="3">
    <source>
        <dbReference type="ARBA" id="ARBA00023319"/>
    </source>
</evidence>
<dbReference type="OrthoDB" id="6435907at2759"/>
<dbReference type="SMART" id="SM00409">
    <property type="entry name" value="IG"/>
    <property type="match status" value="9"/>
</dbReference>
<feature type="domain" description="Ig-like" evidence="4">
    <location>
        <begin position="689"/>
        <end position="779"/>
    </location>
</feature>
<dbReference type="InterPro" id="IPR003598">
    <property type="entry name" value="Ig_sub2"/>
</dbReference>
<dbReference type="GO" id="GO:0008046">
    <property type="term" value="F:axon guidance receptor activity"/>
    <property type="evidence" value="ECO:0007669"/>
    <property type="project" value="TreeGrafter"/>
</dbReference>
<dbReference type="InterPro" id="IPR013098">
    <property type="entry name" value="Ig_I-set"/>
</dbReference>
<protein>
    <recommendedName>
        <fullName evidence="4">Ig-like domain-containing protein</fullName>
    </recommendedName>
</protein>
<feature type="domain" description="Ig-like" evidence="4">
    <location>
        <begin position="784"/>
        <end position="874"/>
    </location>
</feature>
<dbReference type="InterPro" id="IPR007110">
    <property type="entry name" value="Ig-like_dom"/>
</dbReference>
<dbReference type="AlphaFoldDB" id="A0A9J6FN44"/>
<evidence type="ECO:0000256" key="2">
    <source>
        <dbReference type="ARBA" id="ARBA00023157"/>
    </source>
</evidence>
<keyword evidence="1" id="KW-0732">Signal</keyword>
<dbReference type="Pfam" id="PF07679">
    <property type="entry name" value="I-set"/>
    <property type="match status" value="4"/>
</dbReference>
<dbReference type="GO" id="GO:0030424">
    <property type="term" value="C:axon"/>
    <property type="evidence" value="ECO:0007669"/>
    <property type="project" value="TreeGrafter"/>
</dbReference>
<dbReference type="VEuPathDB" id="VectorBase:HLOH_065156"/>
<reference evidence="5 6" key="1">
    <citation type="journal article" date="2020" name="Cell">
        <title>Large-Scale Comparative Analyses of Tick Genomes Elucidate Their Genetic Diversity and Vector Capacities.</title>
        <authorList>
            <consortium name="Tick Genome and Microbiome Consortium (TIGMIC)"/>
            <person name="Jia N."/>
            <person name="Wang J."/>
            <person name="Shi W."/>
            <person name="Du L."/>
            <person name="Sun Y."/>
            <person name="Zhan W."/>
            <person name="Jiang J.F."/>
            <person name="Wang Q."/>
            <person name="Zhang B."/>
            <person name="Ji P."/>
            <person name="Bell-Sakyi L."/>
            <person name="Cui X.M."/>
            <person name="Yuan T.T."/>
            <person name="Jiang B.G."/>
            <person name="Yang W.F."/>
            <person name="Lam T.T."/>
            <person name="Chang Q.C."/>
            <person name="Ding S.J."/>
            <person name="Wang X.J."/>
            <person name="Zhu J.G."/>
            <person name="Ruan X.D."/>
            <person name="Zhao L."/>
            <person name="Wei J.T."/>
            <person name="Ye R.Z."/>
            <person name="Que T.C."/>
            <person name="Du C.H."/>
            <person name="Zhou Y.H."/>
            <person name="Cheng J.X."/>
            <person name="Dai P.F."/>
            <person name="Guo W.B."/>
            <person name="Han X.H."/>
            <person name="Huang E.J."/>
            <person name="Li L.F."/>
            <person name="Wei W."/>
            <person name="Gao Y.C."/>
            <person name="Liu J.Z."/>
            <person name="Shao H.Z."/>
            <person name="Wang X."/>
            <person name="Wang C.C."/>
            <person name="Yang T.C."/>
            <person name="Huo Q.B."/>
            <person name="Li W."/>
            <person name="Chen H.Y."/>
            <person name="Chen S.E."/>
            <person name="Zhou L.G."/>
            <person name="Ni X.B."/>
            <person name="Tian J.H."/>
            <person name="Sheng Y."/>
            <person name="Liu T."/>
            <person name="Pan Y.S."/>
            <person name="Xia L.Y."/>
            <person name="Li J."/>
            <person name="Zhao F."/>
            <person name="Cao W.C."/>
        </authorList>
    </citation>
    <scope>NUCLEOTIDE SEQUENCE [LARGE SCALE GENOMIC DNA]</scope>
    <source>
        <strain evidence="5">HaeL-2018</strain>
    </source>
</reference>
<comment type="caution">
    <text evidence="5">The sequence shown here is derived from an EMBL/GenBank/DDBJ whole genome shotgun (WGS) entry which is preliminary data.</text>
</comment>
<keyword evidence="2" id="KW-1015">Disulfide bond</keyword>
<feature type="domain" description="Ig-like" evidence="4">
    <location>
        <begin position="452"/>
        <end position="544"/>
    </location>
</feature>
<dbReference type="GO" id="GO:0043025">
    <property type="term" value="C:neuronal cell body"/>
    <property type="evidence" value="ECO:0007669"/>
    <property type="project" value="TreeGrafter"/>
</dbReference>
<feature type="domain" description="Ig-like" evidence="4">
    <location>
        <begin position="262"/>
        <end position="352"/>
    </location>
</feature>
<accession>A0A9J6FN44</accession>